<feature type="signal peptide" evidence="1">
    <location>
        <begin position="1"/>
        <end position="27"/>
    </location>
</feature>
<feature type="domain" description="SGNH hydrolase-type esterase" evidence="2">
    <location>
        <begin position="156"/>
        <end position="327"/>
    </location>
</feature>
<protein>
    <submittedName>
        <fullName evidence="4">SGNH/GDSL hydrolase family protein</fullName>
        <ecNumber evidence="4">3.1.-.-</ecNumber>
    </submittedName>
</protein>
<dbReference type="GO" id="GO:0016787">
    <property type="term" value="F:hydrolase activity"/>
    <property type="evidence" value="ECO:0007669"/>
    <property type="project" value="UniProtKB-KW"/>
</dbReference>
<evidence type="ECO:0000313" key="4">
    <source>
        <dbReference type="EMBL" id="MFC0513841.1"/>
    </source>
</evidence>
<dbReference type="EMBL" id="JBHLTS010000018">
    <property type="protein sequence ID" value="MFC0513841.1"/>
    <property type="molecule type" value="Genomic_DNA"/>
</dbReference>
<dbReference type="Proteomes" id="UP001589828">
    <property type="component" value="Unassembled WGS sequence"/>
</dbReference>
<proteinExistence type="predicted"/>
<dbReference type="SUPFAM" id="SSF52266">
    <property type="entry name" value="SGNH hydrolase"/>
    <property type="match status" value="1"/>
</dbReference>
<gene>
    <name evidence="4" type="ORF">ACFFGT_06510</name>
</gene>
<keyword evidence="5" id="KW-1185">Reference proteome</keyword>
<keyword evidence="4" id="KW-0378">Hydrolase</keyword>
<dbReference type="Pfam" id="PF13472">
    <property type="entry name" value="Lipase_GDSL_2"/>
    <property type="match status" value="1"/>
</dbReference>
<evidence type="ECO:0000256" key="1">
    <source>
        <dbReference type="SAM" id="SignalP"/>
    </source>
</evidence>
<dbReference type="InterPro" id="IPR036514">
    <property type="entry name" value="SGNH_hydro_sf"/>
</dbReference>
<evidence type="ECO:0000259" key="2">
    <source>
        <dbReference type="Pfam" id="PF13472"/>
    </source>
</evidence>
<dbReference type="EC" id="3.1.-.-" evidence="4"/>
<dbReference type="Pfam" id="PF17996">
    <property type="entry name" value="CE2_N"/>
    <property type="match status" value="1"/>
</dbReference>
<dbReference type="PANTHER" id="PTHR37834">
    <property type="entry name" value="GDSL-LIKE LIPASE/ACYLHYDROLASE DOMAIN PROTEIN (AFU_ORTHOLOGUE AFUA_2G00620)"/>
    <property type="match status" value="1"/>
</dbReference>
<dbReference type="PANTHER" id="PTHR37834:SF2">
    <property type="entry name" value="ESTERASE, SGNH HYDROLASE-TYPE"/>
    <property type="match status" value="1"/>
</dbReference>
<dbReference type="CDD" id="cd01831">
    <property type="entry name" value="Endoglucanase_E_like"/>
    <property type="match status" value="1"/>
</dbReference>
<sequence length="366" mass="41436">MLTYKMRKLYFLILFIAFTGSINSCNAQSVILRSTDQRIRYTGRINQSDGAAELYWTGTSLKINFNGTGVSALMQDERGENYYTIIVDDKVINTIHPDNTKQAYTLAENLPAGKHTLELFKRTEWDKGKTLFYQFTLAKDAAALPPPEAKKRKIEFFGNSITCGYADEDTTGQDRGGAPYENGYLSYAALTARHFDAQYVCTSKSGIGITVSWFPLIMPEMYNRLDPTDPTSIWDFKKYTPDVVVINLFQNDSWIVNQPNNPQFKERFGNKAPEPDQIIKAYKEFVKSIRKVYPKAQIVCALGSMDATKAGSPWPGYIEKAVAALNDKEIYTHLIPYKNTPGHPSLKEQQAMADDLISFLEKTVKW</sequence>
<evidence type="ECO:0000313" key="5">
    <source>
        <dbReference type="Proteomes" id="UP001589828"/>
    </source>
</evidence>
<evidence type="ECO:0000259" key="3">
    <source>
        <dbReference type="Pfam" id="PF17996"/>
    </source>
</evidence>
<reference evidence="4 5" key="1">
    <citation type="submission" date="2024-09" db="EMBL/GenBank/DDBJ databases">
        <authorList>
            <person name="Sun Q."/>
            <person name="Mori K."/>
        </authorList>
    </citation>
    <scope>NUCLEOTIDE SEQUENCE [LARGE SCALE GENOMIC DNA]</scope>
    <source>
        <strain evidence="4 5">NCAIM B.02415</strain>
    </source>
</reference>
<keyword evidence="1" id="KW-0732">Signal</keyword>
<dbReference type="Gene3D" id="3.40.50.1110">
    <property type="entry name" value="SGNH hydrolase"/>
    <property type="match status" value="1"/>
</dbReference>
<dbReference type="InterPro" id="IPR037461">
    <property type="entry name" value="CtCE2-like_dom"/>
</dbReference>
<feature type="chain" id="PRO_5045258233" evidence="1">
    <location>
        <begin position="28"/>
        <end position="366"/>
    </location>
</feature>
<dbReference type="InterPro" id="IPR040794">
    <property type="entry name" value="CE2_N"/>
</dbReference>
<organism evidence="4 5">
    <name type="scientific">Mucilaginibacter angelicae</name>
    <dbReference type="NCBI Taxonomy" id="869718"/>
    <lineage>
        <taxon>Bacteria</taxon>
        <taxon>Pseudomonadati</taxon>
        <taxon>Bacteroidota</taxon>
        <taxon>Sphingobacteriia</taxon>
        <taxon>Sphingobacteriales</taxon>
        <taxon>Sphingobacteriaceae</taxon>
        <taxon>Mucilaginibacter</taxon>
    </lineage>
</organism>
<name>A0ABV6L290_9SPHI</name>
<dbReference type="Gene3D" id="2.60.120.260">
    <property type="entry name" value="Galactose-binding domain-like"/>
    <property type="match status" value="1"/>
</dbReference>
<feature type="domain" description="Carbohydrate esterase 2 N-terminal" evidence="3">
    <location>
        <begin position="41"/>
        <end position="147"/>
    </location>
</feature>
<comment type="caution">
    <text evidence="4">The sequence shown here is derived from an EMBL/GenBank/DDBJ whole genome shotgun (WGS) entry which is preliminary data.</text>
</comment>
<dbReference type="InterPro" id="IPR013830">
    <property type="entry name" value="SGNH_hydro"/>
</dbReference>
<accession>A0ABV6L290</accession>
<dbReference type="InterPro" id="IPR052762">
    <property type="entry name" value="PCW_deacetylase/CE"/>
</dbReference>